<reference evidence="3" key="1">
    <citation type="journal article" date="2014" name="Front. Microbiol.">
        <title>High frequency of phylogenetically diverse reductive dehalogenase-homologous genes in deep subseafloor sedimentary metagenomes.</title>
        <authorList>
            <person name="Kawai M."/>
            <person name="Futagami T."/>
            <person name="Toyoda A."/>
            <person name="Takaki Y."/>
            <person name="Nishi S."/>
            <person name="Hori S."/>
            <person name="Arai W."/>
            <person name="Tsubouchi T."/>
            <person name="Morono Y."/>
            <person name="Uchiyama I."/>
            <person name="Ito T."/>
            <person name="Fujiyama A."/>
            <person name="Inagaki F."/>
            <person name="Takami H."/>
        </authorList>
    </citation>
    <scope>NUCLEOTIDE SEQUENCE</scope>
    <source>
        <strain evidence="3">Expedition CK06-06</strain>
    </source>
</reference>
<sequence length="152" mass="18313">MKEERARLRRDRTKALARKQEDRAAEQRTDQAFKDADREIAKINRELGKANTELIKLEEGVLTWDRRLFDRQEEYKKALGLTFETGGKTYEFTWGYRRLMRQTAIAERRKGEWVKRARAHEKLMAQLTARKTLWEQWILDELKEQKRRLFGG</sequence>
<dbReference type="AlphaFoldDB" id="X0WI82"/>
<evidence type="ECO:0000313" key="3">
    <source>
        <dbReference type="EMBL" id="GAG30684.1"/>
    </source>
</evidence>
<gene>
    <name evidence="3" type="ORF">S01H1_71886</name>
</gene>
<feature type="compositionally biased region" description="Basic residues" evidence="2">
    <location>
        <begin position="7"/>
        <end position="17"/>
    </location>
</feature>
<evidence type="ECO:0000256" key="1">
    <source>
        <dbReference type="SAM" id="Coils"/>
    </source>
</evidence>
<evidence type="ECO:0000256" key="2">
    <source>
        <dbReference type="SAM" id="MobiDB-lite"/>
    </source>
</evidence>
<feature type="coiled-coil region" evidence="1">
    <location>
        <begin position="33"/>
        <end position="60"/>
    </location>
</feature>
<comment type="caution">
    <text evidence="3">The sequence shown here is derived from an EMBL/GenBank/DDBJ whole genome shotgun (WGS) entry which is preliminary data.</text>
</comment>
<dbReference type="EMBL" id="BARS01047898">
    <property type="protein sequence ID" value="GAG30684.1"/>
    <property type="molecule type" value="Genomic_DNA"/>
</dbReference>
<name>X0WI82_9ZZZZ</name>
<keyword evidence="1" id="KW-0175">Coiled coil</keyword>
<feature type="region of interest" description="Disordered" evidence="2">
    <location>
        <begin position="1"/>
        <end position="31"/>
    </location>
</feature>
<feature type="compositionally biased region" description="Basic and acidic residues" evidence="2">
    <location>
        <begin position="18"/>
        <end position="31"/>
    </location>
</feature>
<accession>X0WI82</accession>
<organism evidence="3">
    <name type="scientific">marine sediment metagenome</name>
    <dbReference type="NCBI Taxonomy" id="412755"/>
    <lineage>
        <taxon>unclassified sequences</taxon>
        <taxon>metagenomes</taxon>
        <taxon>ecological metagenomes</taxon>
    </lineage>
</organism>
<proteinExistence type="predicted"/>
<protein>
    <submittedName>
        <fullName evidence="3">Uncharacterized protein</fullName>
    </submittedName>
</protein>